<evidence type="ECO:0000313" key="1">
    <source>
        <dbReference type="EMBL" id="EFM09911.1"/>
    </source>
</evidence>
<dbReference type="SUPFAM" id="SSF49764">
    <property type="entry name" value="HSP20-like chaperones"/>
    <property type="match status" value="1"/>
</dbReference>
<sequence>MMSRWDELERWMQEQQLPRGFEALKNTGWIERYVKTMMTKAMPEQMAQSVQTDQAAQQGHSRAETFETHHFIVVKWPLPRGAHPSSLRLLVREDRIRIEGLPGDGKDTVKLPKLVLPRVCKALCRDGILQVKLRKRPVNRQYYETTIRY</sequence>
<dbReference type="RefSeq" id="WP_006039402.1">
    <property type="nucleotide sequence ID" value="NZ_AEDD01000009.1"/>
</dbReference>
<dbReference type="eggNOG" id="ENOG50339SJ">
    <property type="taxonomic scope" value="Bacteria"/>
</dbReference>
<name>E0ICM5_9BACL</name>
<protein>
    <recommendedName>
        <fullName evidence="3">Hsp20/alpha crystallin family protein</fullName>
    </recommendedName>
</protein>
<evidence type="ECO:0008006" key="3">
    <source>
        <dbReference type="Google" id="ProtNLM"/>
    </source>
</evidence>
<gene>
    <name evidence="1" type="ORF">PaecuDRAFT_3414</name>
</gene>
<dbReference type="Proteomes" id="UP000005387">
    <property type="component" value="Unassembled WGS sequence"/>
</dbReference>
<dbReference type="CDD" id="cd00298">
    <property type="entry name" value="ACD_sHsps_p23-like"/>
    <property type="match status" value="1"/>
</dbReference>
<dbReference type="AlphaFoldDB" id="E0ICM5"/>
<evidence type="ECO:0000313" key="2">
    <source>
        <dbReference type="Proteomes" id="UP000005387"/>
    </source>
</evidence>
<keyword evidence="2" id="KW-1185">Reference proteome</keyword>
<dbReference type="InterPro" id="IPR008978">
    <property type="entry name" value="HSP20-like_chaperone"/>
</dbReference>
<dbReference type="STRING" id="717606.PaecuDRAFT_3414"/>
<organism evidence="1 2">
    <name type="scientific">Paenibacillus curdlanolyticus YK9</name>
    <dbReference type="NCBI Taxonomy" id="717606"/>
    <lineage>
        <taxon>Bacteria</taxon>
        <taxon>Bacillati</taxon>
        <taxon>Bacillota</taxon>
        <taxon>Bacilli</taxon>
        <taxon>Bacillales</taxon>
        <taxon>Paenibacillaceae</taxon>
        <taxon>Paenibacillus</taxon>
    </lineage>
</organism>
<accession>E0ICM5</accession>
<dbReference type="OrthoDB" id="2678548at2"/>
<reference evidence="1 2" key="1">
    <citation type="submission" date="2010-07" db="EMBL/GenBank/DDBJ databases">
        <title>The draft genome of Paenibacillus curdlanolyticus YK9.</title>
        <authorList>
            <consortium name="US DOE Joint Genome Institute (JGI-PGF)"/>
            <person name="Lucas S."/>
            <person name="Copeland A."/>
            <person name="Lapidus A."/>
            <person name="Cheng J.-F."/>
            <person name="Bruce D."/>
            <person name="Goodwin L."/>
            <person name="Pitluck S."/>
            <person name="Land M.L."/>
            <person name="Hauser L."/>
            <person name="Chang Y.-J."/>
            <person name="Jeffries C."/>
            <person name="Anderson I.J."/>
            <person name="Johnson E."/>
            <person name="Loganathan U."/>
            <person name="Mulhopadhyay B."/>
            <person name="Kyrpides N."/>
            <person name="Woyke T.J."/>
        </authorList>
    </citation>
    <scope>NUCLEOTIDE SEQUENCE [LARGE SCALE GENOMIC DNA]</scope>
    <source>
        <strain evidence="1 2">YK9</strain>
    </source>
</reference>
<proteinExistence type="predicted"/>
<dbReference type="EMBL" id="AEDD01000009">
    <property type="protein sequence ID" value="EFM09911.1"/>
    <property type="molecule type" value="Genomic_DNA"/>
</dbReference>